<name>A0A284R246_ARMOS</name>
<gene>
    <name evidence="1" type="ORF">ARMOST_06119</name>
</gene>
<accession>A0A284R246</accession>
<dbReference type="EMBL" id="FUEG01000004">
    <property type="protein sequence ID" value="SJL02783.1"/>
    <property type="molecule type" value="Genomic_DNA"/>
</dbReference>
<evidence type="ECO:0000313" key="2">
    <source>
        <dbReference type="Proteomes" id="UP000219338"/>
    </source>
</evidence>
<dbReference type="OrthoDB" id="2901406at2759"/>
<dbReference type="AlphaFoldDB" id="A0A284R246"/>
<reference evidence="2" key="1">
    <citation type="journal article" date="2017" name="Nat. Ecol. Evol.">
        <title>Genome expansion and lineage-specific genetic innovations in the forest pathogenic fungi Armillaria.</title>
        <authorList>
            <person name="Sipos G."/>
            <person name="Prasanna A.N."/>
            <person name="Walter M.C."/>
            <person name="O'Connor E."/>
            <person name="Balint B."/>
            <person name="Krizsan K."/>
            <person name="Kiss B."/>
            <person name="Hess J."/>
            <person name="Varga T."/>
            <person name="Slot J."/>
            <person name="Riley R."/>
            <person name="Boka B."/>
            <person name="Rigling D."/>
            <person name="Barry K."/>
            <person name="Lee J."/>
            <person name="Mihaltcheva S."/>
            <person name="LaButti K."/>
            <person name="Lipzen A."/>
            <person name="Waldron R."/>
            <person name="Moloney N.M."/>
            <person name="Sperisen C."/>
            <person name="Kredics L."/>
            <person name="Vagvoelgyi C."/>
            <person name="Patrignani A."/>
            <person name="Fitzpatrick D."/>
            <person name="Nagy I."/>
            <person name="Doyle S."/>
            <person name="Anderson J.B."/>
            <person name="Grigoriev I.V."/>
            <person name="Gueldener U."/>
            <person name="Muensterkoetter M."/>
            <person name="Nagy L.G."/>
        </authorList>
    </citation>
    <scope>NUCLEOTIDE SEQUENCE [LARGE SCALE GENOMIC DNA]</scope>
    <source>
        <strain evidence="2">C18/9</strain>
    </source>
</reference>
<evidence type="ECO:0000313" key="1">
    <source>
        <dbReference type="EMBL" id="SJL02783.1"/>
    </source>
</evidence>
<keyword evidence="2" id="KW-1185">Reference proteome</keyword>
<organism evidence="1 2">
    <name type="scientific">Armillaria ostoyae</name>
    <name type="common">Armillaria root rot fungus</name>
    <dbReference type="NCBI Taxonomy" id="47428"/>
    <lineage>
        <taxon>Eukaryota</taxon>
        <taxon>Fungi</taxon>
        <taxon>Dikarya</taxon>
        <taxon>Basidiomycota</taxon>
        <taxon>Agaricomycotina</taxon>
        <taxon>Agaricomycetes</taxon>
        <taxon>Agaricomycetidae</taxon>
        <taxon>Agaricales</taxon>
        <taxon>Marasmiineae</taxon>
        <taxon>Physalacriaceae</taxon>
        <taxon>Armillaria</taxon>
    </lineage>
</organism>
<sequence length="117" mass="13845">MSRTVPFDAWRQMREVLAYAEGRLRAPSSPRLEASRILSIDRVPQTFNVQTLQQLPPNGIKSFHYDESLARLRIRFLDTYTVFNVRGDIHDDWIFKKLLFDCIQEDENSFFLESHPK</sequence>
<proteinExistence type="predicted"/>
<dbReference type="Proteomes" id="UP000219338">
    <property type="component" value="Unassembled WGS sequence"/>
</dbReference>
<protein>
    <submittedName>
        <fullName evidence="1">Uncharacterized protein</fullName>
    </submittedName>
</protein>